<evidence type="ECO:0000256" key="5">
    <source>
        <dbReference type="ARBA" id="ARBA00015525"/>
    </source>
</evidence>
<evidence type="ECO:0000256" key="1">
    <source>
        <dbReference type="ARBA" id="ARBA00001915"/>
    </source>
</evidence>
<dbReference type="RefSeq" id="WP_037232436.1">
    <property type="nucleotide sequence ID" value="NZ_JAEMUK010000079.1"/>
</dbReference>
<evidence type="ECO:0000256" key="11">
    <source>
        <dbReference type="ARBA" id="ARBA00023014"/>
    </source>
</evidence>
<keyword evidence="8" id="KW-0067">ATP-binding</keyword>
<evidence type="ECO:0000256" key="7">
    <source>
        <dbReference type="ARBA" id="ARBA00022741"/>
    </source>
</evidence>
<keyword evidence="11" id="KW-0411">Iron-sulfur</keyword>
<evidence type="ECO:0000256" key="6">
    <source>
        <dbReference type="ARBA" id="ARBA00022723"/>
    </source>
</evidence>
<keyword evidence="10" id="KW-0408">Iron</keyword>
<evidence type="ECO:0000256" key="8">
    <source>
        <dbReference type="ARBA" id="ARBA00022840"/>
    </source>
</evidence>
<evidence type="ECO:0000256" key="13">
    <source>
        <dbReference type="ARBA" id="ARBA00030899"/>
    </source>
</evidence>
<organism evidence="15 16">
    <name type="scientific">Rhodomicrobium udaipurense</name>
    <dbReference type="NCBI Taxonomy" id="1202716"/>
    <lineage>
        <taxon>Bacteria</taxon>
        <taxon>Pseudomonadati</taxon>
        <taxon>Pseudomonadota</taxon>
        <taxon>Alphaproteobacteria</taxon>
        <taxon>Hyphomicrobiales</taxon>
        <taxon>Hyphomicrobiaceae</taxon>
        <taxon>Rhodomicrobium</taxon>
    </lineage>
</organism>
<name>A0A8I1GCI5_9HYPH</name>
<gene>
    <name evidence="15" type="primary">anfG</name>
    <name evidence="15" type="ORF">JDN41_13490</name>
</gene>
<protein>
    <recommendedName>
        <fullName evidence="5">Nitrogenase iron-iron protein delta chain</fullName>
        <ecNumber evidence="4">1.18.6.1</ecNumber>
    </recommendedName>
    <alternativeName>
        <fullName evidence="13">Nitrogenase component I</fullName>
    </alternativeName>
</protein>
<dbReference type="GO" id="GO:0016163">
    <property type="term" value="F:nitrogenase activity"/>
    <property type="evidence" value="ECO:0007669"/>
    <property type="project" value="UniProtKB-EC"/>
</dbReference>
<evidence type="ECO:0000256" key="12">
    <source>
        <dbReference type="ARBA" id="ARBA00023231"/>
    </source>
</evidence>
<dbReference type="GO" id="GO:0005506">
    <property type="term" value="F:iron ion binding"/>
    <property type="evidence" value="ECO:0007669"/>
    <property type="project" value="InterPro"/>
</dbReference>
<keyword evidence="12" id="KW-0535">Nitrogen fixation</keyword>
<accession>A0A8I1GCI5</accession>
<evidence type="ECO:0000256" key="4">
    <source>
        <dbReference type="ARBA" id="ARBA00012773"/>
    </source>
</evidence>
<keyword evidence="7" id="KW-0547">Nucleotide-binding</keyword>
<keyword evidence="9 15" id="KW-0560">Oxidoreductase</keyword>
<comment type="function">
    <text evidence="2">The key enzymatic reactions in nitrogen fixation are catalyzed by the nitrogenase complex, which has 2 components: the iron protein (component 2) and a component 1 which is either a molybdenum-iron protein, a vanadium-iron, or an iron-iron protein.</text>
</comment>
<comment type="catalytic activity">
    <reaction evidence="14">
        <text>N2 + 8 reduced [2Fe-2S]-[ferredoxin] + 16 ATP + 16 H2O = H2 + 8 oxidized [2Fe-2S]-[ferredoxin] + 2 NH4(+) + 16 ADP + 16 phosphate + 6 H(+)</text>
        <dbReference type="Rhea" id="RHEA:21448"/>
        <dbReference type="Rhea" id="RHEA-COMP:10000"/>
        <dbReference type="Rhea" id="RHEA-COMP:10001"/>
        <dbReference type="ChEBI" id="CHEBI:15377"/>
        <dbReference type="ChEBI" id="CHEBI:15378"/>
        <dbReference type="ChEBI" id="CHEBI:17997"/>
        <dbReference type="ChEBI" id="CHEBI:18276"/>
        <dbReference type="ChEBI" id="CHEBI:28938"/>
        <dbReference type="ChEBI" id="CHEBI:30616"/>
        <dbReference type="ChEBI" id="CHEBI:33737"/>
        <dbReference type="ChEBI" id="CHEBI:33738"/>
        <dbReference type="ChEBI" id="CHEBI:43474"/>
        <dbReference type="ChEBI" id="CHEBI:456216"/>
        <dbReference type="EC" id="1.18.6.1"/>
    </reaction>
</comment>
<dbReference type="EC" id="1.18.6.1" evidence="4"/>
<evidence type="ECO:0000256" key="9">
    <source>
        <dbReference type="ARBA" id="ARBA00023002"/>
    </source>
</evidence>
<dbReference type="Pfam" id="PF03139">
    <property type="entry name" value="AnfG_VnfG"/>
    <property type="match status" value="1"/>
</dbReference>
<comment type="caution">
    <text evidence="15">The sequence shown here is derived from an EMBL/GenBank/DDBJ whole genome shotgun (WGS) entry which is preliminary data.</text>
</comment>
<dbReference type="GO" id="GO:0005524">
    <property type="term" value="F:ATP binding"/>
    <property type="evidence" value="ECO:0007669"/>
    <property type="project" value="UniProtKB-KW"/>
</dbReference>
<evidence type="ECO:0000313" key="15">
    <source>
        <dbReference type="EMBL" id="MBJ7544563.1"/>
    </source>
</evidence>
<dbReference type="InterPro" id="IPR014278">
    <property type="entry name" value="Nase_Fe-Fe_dsu"/>
</dbReference>
<evidence type="ECO:0000313" key="16">
    <source>
        <dbReference type="Proteomes" id="UP000623250"/>
    </source>
</evidence>
<evidence type="ECO:0000256" key="10">
    <source>
        <dbReference type="ARBA" id="ARBA00023004"/>
    </source>
</evidence>
<sequence>MEDLTKDRVEQLLNYIMKKCLWQFNSRAWDRRKQNAGILGQTAQLLCGETPVHETANDKCYWVDAVLLAREYRARFPWINELSHDEIKALIKALHERLDFLTIDGSLNEELTVQHY</sequence>
<dbReference type="Proteomes" id="UP000623250">
    <property type="component" value="Unassembled WGS sequence"/>
</dbReference>
<dbReference type="AlphaFoldDB" id="A0A8I1GCI5"/>
<dbReference type="EMBL" id="JAEMUK010000079">
    <property type="protein sequence ID" value="MBJ7544563.1"/>
    <property type="molecule type" value="Genomic_DNA"/>
</dbReference>
<comment type="subunit">
    <text evidence="3">Hexamer of two alpha, two beta, and two delta chains.</text>
</comment>
<keyword evidence="6" id="KW-0479">Metal-binding</keyword>
<dbReference type="InterPro" id="IPR004349">
    <property type="entry name" value="V/Nase_d_su"/>
</dbReference>
<dbReference type="GO" id="GO:0051536">
    <property type="term" value="F:iron-sulfur cluster binding"/>
    <property type="evidence" value="ECO:0007669"/>
    <property type="project" value="UniProtKB-KW"/>
</dbReference>
<comment type="cofactor">
    <cofactor evidence="1">
        <name>iron-sulfur cluster</name>
        <dbReference type="ChEBI" id="CHEBI:30408"/>
    </cofactor>
</comment>
<keyword evidence="16" id="KW-1185">Reference proteome</keyword>
<reference evidence="15 16" key="1">
    <citation type="submission" date="2020-12" db="EMBL/GenBank/DDBJ databases">
        <title>Revised draft genomes of Rhodomicrobium vannielii ATCC 17100 and Rhodomicrobium udaipurense JA643.</title>
        <authorList>
            <person name="Conners E.M."/>
            <person name="Davenport E.J."/>
            <person name="Bose A."/>
        </authorList>
    </citation>
    <scope>NUCLEOTIDE SEQUENCE [LARGE SCALE GENOMIC DNA]</scope>
    <source>
        <strain evidence="15 16">JA643</strain>
    </source>
</reference>
<evidence type="ECO:0000256" key="14">
    <source>
        <dbReference type="ARBA" id="ARBA00047967"/>
    </source>
</evidence>
<evidence type="ECO:0000256" key="3">
    <source>
        <dbReference type="ARBA" id="ARBA00011515"/>
    </source>
</evidence>
<dbReference type="NCBIfam" id="TIGR02929">
    <property type="entry name" value="anfG_nitrog"/>
    <property type="match status" value="1"/>
</dbReference>
<evidence type="ECO:0000256" key="2">
    <source>
        <dbReference type="ARBA" id="ARBA00004064"/>
    </source>
</evidence>
<proteinExistence type="predicted"/>